<reference evidence="8" key="1">
    <citation type="submission" date="2018-05" db="EMBL/GenBank/DDBJ databases">
        <authorList>
            <person name="Lanie J.A."/>
            <person name="Ng W.-L."/>
            <person name="Kazmierczak K.M."/>
            <person name="Andrzejewski T.M."/>
            <person name="Davidsen T.M."/>
            <person name="Wayne K.J."/>
            <person name="Tettelin H."/>
            <person name="Glass J.I."/>
            <person name="Rusch D."/>
            <person name="Podicherti R."/>
            <person name="Tsui H.-C.T."/>
            <person name="Winkler M.E."/>
        </authorList>
    </citation>
    <scope>NUCLEOTIDE SEQUENCE</scope>
</reference>
<dbReference type="EC" id="2.8.1.7" evidence="3"/>
<keyword evidence="5" id="KW-0663">Pyridoxal phosphate</keyword>
<feature type="domain" description="Aminotransferase class V" evidence="7">
    <location>
        <begin position="28"/>
        <end position="410"/>
    </location>
</feature>
<keyword evidence="4" id="KW-0808">Transferase</keyword>
<dbReference type="Pfam" id="PF00266">
    <property type="entry name" value="Aminotran_5"/>
    <property type="match status" value="1"/>
</dbReference>
<evidence type="ECO:0000256" key="4">
    <source>
        <dbReference type="ARBA" id="ARBA00022679"/>
    </source>
</evidence>
<evidence type="ECO:0000256" key="2">
    <source>
        <dbReference type="ARBA" id="ARBA00010447"/>
    </source>
</evidence>
<dbReference type="EMBL" id="UINC01001127">
    <property type="protein sequence ID" value="SUZ71598.1"/>
    <property type="molecule type" value="Genomic_DNA"/>
</dbReference>
<dbReference type="PROSITE" id="PS00595">
    <property type="entry name" value="AA_TRANSFER_CLASS_5"/>
    <property type="match status" value="1"/>
</dbReference>
<organism evidence="8">
    <name type="scientific">marine metagenome</name>
    <dbReference type="NCBI Taxonomy" id="408172"/>
    <lineage>
        <taxon>unclassified sequences</taxon>
        <taxon>metagenomes</taxon>
        <taxon>ecological metagenomes</taxon>
    </lineage>
</organism>
<dbReference type="GO" id="GO:0030170">
    <property type="term" value="F:pyridoxal phosphate binding"/>
    <property type="evidence" value="ECO:0007669"/>
    <property type="project" value="InterPro"/>
</dbReference>
<dbReference type="PANTHER" id="PTHR43586:SF8">
    <property type="entry name" value="CYSTEINE DESULFURASE 1, CHLOROPLASTIC"/>
    <property type="match status" value="1"/>
</dbReference>
<dbReference type="InterPro" id="IPR015422">
    <property type="entry name" value="PyrdxlP-dep_Trfase_small"/>
</dbReference>
<dbReference type="NCBIfam" id="TIGR01979">
    <property type="entry name" value="sufS"/>
    <property type="match status" value="1"/>
</dbReference>
<dbReference type="PANTHER" id="PTHR43586">
    <property type="entry name" value="CYSTEINE DESULFURASE"/>
    <property type="match status" value="1"/>
</dbReference>
<sequence length="423" mass="46207">MQNSPLTAKVRAEFPILKREIHGHPLAYLDNAATTQKPNCVIDALVNFYKKHNSNVSRGVYTLAEEATEIYEDGREIIAKYIGAADSGKIIFSSGTTESINLVASAWVQPKLKTGDRIMVTEMEHHSNLVPWQLVAQSCGAELVYWPLNPESGNCSDGRLELQKLDELLAQSVKLKQKVQLLAVTAVSNVLGTVNPIAEIVKIAHAHGVPVLVDAAQAAARMQIDVSVWDCDFLAFSGHKIYGPTGIGVLYAKNERLEEMQPFQGGGGMIRQVGRQTSTLADAPQKFEAGTPPVAEVSGLAAAVGYLKQFGMPEIQQHELVLTTHALKRFAEFKDLELYGPPETICRSGVLSFNLQNVHPHDVAQVLDESGISVRAGHHCTQVLHNRLGIAASVRMSFGLYNEISEIDRLISALDQARDLFLV</sequence>
<evidence type="ECO:0000256" key="5">
    <source>
        <dbReference type="ARBA" id="ARBA00022898"/>
    </source>
</evidence>
<dbReference type="Gene3D" id="3.90.1150.10">
    <property type="entry name" value="Aspartate Aminotransferase, domain 1"/>
    <property type="match status" value="1"/>
</dbReference>
<name>A0A381PYB3_9ZZZZ</name>
<dbReference type="CDD" id="cd06453">
    <property type="entry name" value="SufS_like"/>
    <property type="match status" value="1"/>
</dbReference>
<dbReference type="GO" id="GO:0031071">
    <property type="term" value="F:cysteine desulfurase activity"/>
    <property type="evidence" value="ECO:0007669"/>
    <property type="project" value="UniProtKB-EC"/>
</dbReference>
<evidence type="ECO:0000313" key="8">
    <source>
        <dbReference type="EMBL" id="SUZ71598.1"/>
    </source>
</evidence>
<evidence type="ECO:0000256" key="1">
    <source>
        <dbReference type="ARBA" id="ARBA00001933"/>
    </source>
</evidence>
<comment type="catalytic activity">
    <reaction evidence="6">
        <text>(sulfur carrier)-H + L-cysteine = (sulfur carrier)-SH + L-alanine</text>
        <dbReference type="Rhea" id="RHEA:43892"/>
        <dbReference type="Rhea" id="RHEA-COMP:14737"/>
        <dbReference type="Rhea" id="RHEA-COMP:14739"/>
        <dbReference type="ChEBI" id="CHEBI:29917"/>
        <dbReference type="ChEBI" id="CHEBI:35235"/>
        <dbReference type="ChEBI" id="CHEBI:57972"/>
        <dbReference type="ChEBI" id="CHEBI:64428"/>
        <dbReference type="EC" id="2.8.1.7"/>
    </reaction>
</comment>
<dbReference type="InterPro" id="IPR015424">
    <property type="entry name" value="PyrdxlP-dep_Trfase"/>
</dbReference>
<dbReference type="InterPro" id="IPR010970">
    <property type="entry name" value="Cys_dSase_SufS"/>
</dbReference>
<gene>
    <name evidence="8" type="ORF">METZ01_LOCUS24452</name>
</gene>
<dbReference type="PIRSF" id="PIRSF005572">
    <property type="entry name" value="NifS"/>
    <property type="match status" value="1"/>
</dbReference>
<dbReference type="InterPro" id="IPR015421">
    <property type="entry name" value="PyrdxlP-dep_Trfase_major"/>
</dbReference>
<dbReference type="SUPFAM" id="SSF53383">
    <property type="entry name" value="PLP-dependent transferases"/>
    <property type="match status" value="1"/>
</dbReference>
<dbReference type="InterPro" id="IPR020578">
    <property type="entry name" value="Aminotrans_V_PyrdxlP_BS"/>
</dbReference>
<protein>
    <recommendedName>
        <fullName evidence="3">cysteine desulfurase</fullName>
        <ecNumber evidence="3">2.8.1.7</ecNumber>
    </recommendedName>
</protein>
<dbReference type="Gene3D" id="3.40.640.10">
    <property type="entry name" value="Type I PLP-dependent aspartate aminotransferase-like (Major domain)"/>
    <property type="match status" value="1"/>
</dbReference>
<comment type="similarity">
    <text evidence="2">Belongs to the class-V pyridoxal-phosphate-dependent aminotransferase family. Csd subfamily.</text>
</comment>
<comment type="cofactor">
    <cofactor evidence="1">
        <name>pyridoxal 5'-phosphate</name>
        <dbReference type="ChEBI" id="CHEBI:597326"/>
    </cofactor>
</comment>
<dbReference type="InterPro" id="IPR016454">
    <property type="entry name" value="Cysteine_dSase"/>
</dbReference>
<accession>A0A381PYB3</accession>
<proteinExistence type="inferred from homology"/>
<dbReference type="InterPro" id="IPR000192">
    <property type="entry name" value="Aminotrans_V_dom"/>
</dbReference>
<dbReference type="AlphaFoldDB" id="A0A381PYB3"/>
<evidence type="ECO:0000259" key="7">
    <source>
        <dbReference type="Pfam" id="PF00266"/>
    </source>
</evidence>
<dbReference type="GO" id="GO:0006534">
    <property type="term" value="P:cysteine metabolic process"/>
    <property type="evidence" value="ECO:0007669"/>
    <property type="project" value="InterPro"/>
</dbReference>
<evidence type="ECO:0000256" key="6">
    <source>
        <dbReference type="ARBA" id="ARBA00050776"/>
    </source>
</evidence>
<evidence type="ECO:0000256" key="3">
    <source>
        <dbReference type="ARBA" id="ARBA00012239"/>
    </source>
</evidence>